<proteinExistence type="predicted"/>
<feature type="compositionally biased region" description="Basic and acidic residues" evidence="1">
    <location>
        <begin position="324"/>
        <end position="339"/>
    </location>
</feature>
<dbReference type="AlphaFoldDB" id="A0A9D4BMY1"/>
<keyword evidence="3" id="KW-1185">Reference proteome</keyword>
<gene>
    <name evidence="2" type="ORF">DPMN_069281</name>
</gene>
<comment type="caution">
    <text evidence="2">The sequence shown here is derived from an EMBL/GenBank/DDBJ whole genome shotgun (WGS) entry which is preliminary data.</text>
</comment>
<dbReference type="Proteomes" id="UP000828390">
    <property type="component" value="Unassembled WGS sequence"/>
</dbReference>
<reference evidence="2" key="2">
    <citation type="submission" date="2020-11" db="EMBL/GenBank/DDBJ databases">
        <authorList>
            <person name="McCartney M.A."/>
            <person name="Auch B."/>
            <person name="Kono T."/>
            <person name="Mallez S."/>
            <person name="Becker A."/>
            <person name="Gohl D.M."/>
            <person name="Silverstein K.A.T."/>
            <person name="Koren S."/>
            <person name="Bechman K.B."/>
            <person name="Herman A."/>
            <person name="Abrahante J.E."/>
            <person name="Garbe J."/>
        </authorList>
    </citation>
    <scope>NUCLEOTIDE SEQUENCE</scope>
    <source>
        <strain evidence="2">Duluth1</strain>
        <tissue evidence="2">Whole animal</tissue>
    </source>
</reference>
<reference evidence="2" key="1">
    <citation type="journal article" date="2019" name="bioRxiv">
        <title>The Genome of the Zebra Mussel, Dreissena polymorpha: A Resource for Invasive Species Research.</title>
        <authorList>
            <person name="McCartney M.A."/>
            <person name="Auch B."/>
            <person name="Kono T."/>
            <person name="Mallez S."/>
            <person name="Zhang Y."/>
            <person name="Obille A."/>
            <person name="Becker A."/>
            <person name="Abrahante J.E."/>
            <person name="Garbe J."/>
            <person name="Badalamenti J.P."/>
            <person name="Herman A."/>
            <person name="Mangelson H."/>
            <person name="Liachko I."/>
            <person name="Sullivan S."/>
            <person name="Sone E.D."/>
            <person name="Koren S."/>
            <person name="Silverstein K.A.T."/>
            <person name="Beckman K.B."/>
            <person name="Gohl D.M."/>
        </authorList>
    </citation>
    <scope>NUCLEOTIDE SEQUENCE</scope>
    <source>
        <strain evidence="2">Duluth1</strain>
        <tissue evidence="2">Whole animal</tissue>
    </source>
</reference>
<organism evidence="2 3">
    <name type="scientific">Dreissena polymorpha</name>
    <name type="common">Zebra mussel</name>
    <name type="synonym">Mytilus polymorpha</name>
    <dbReference type="NCBI Taxonomy" id="45954"/>
    <lineage>
        <taxon>Eukaryota</taxon>
        <taxon>Metazoa</taxon>
        <taxon>Spiralia</taxon>
        <taxon>Lophotrochozoa</taxon>
        <taxon>Mollusca</taxon>
        <taxon>Bivalvia</taxon>
        <taxon>Autobranchia</taxon>
        <taxon>Heteroconchia</taxon>
        <taxon>Euheterodonta</taxon>
        <taxon>Imparidentia</taxon>
        <taxon>Neoheterodontei</taxon>
        <taxon>Myida</taxon>
        <taxon>Dreissenoidea</taxon>
        <taxon>Dreissenidae</taxon>
        <taxon>Dreissena</taxon>
    </lineage>
</organism>
<protein>
    <submittedName>
        <fullName evidence="2">Uncharacterized protein</fullName>
    </submittedName>
</protein>
<accession>A0A9D4BMY1</accession>
<sequence>MKFRKLHFRLFPKIRSKKKNRASKQCNYDYARDIGLDRNCNYSRNSYYDNVVAETQLPYDKCLQQTNEDRYRKLDSSVTYYDNASYGKLLRCSFPLPELRVNIDSTCGCIDCAGNGFDQNQINNPFYPYPRDAGSVWIQVETPSDSCSTIPRARTRIKTNPWLPSPKATPSASPTDPIIDFLPVDVCNMKASRMSLPLPVPVPKGRTEVAAHAGSCTIPGFHECTDDNIMYSQPVLKTCPFKSKMKRSQNLDFRSLQNGLTGNDILSKYRARSPSVDAYDTDISRSPSPVIDNSINESFHLGFIYEDTIDDLLETSTIVRDDTFESLKDQTKPKEDPNQDRNSPLLESKYHRLYYPVEKDLSPSPSAPSCSISEKLETTFDESVTQNMQASIDTGYASGTPHDIDSDSMSSSGDLDTIPDHVSEVELEWDNDPSTHTLLADSPIANNLTSQVKPPYLMSHKNITEIDIACVKNEGTHNAMVDLYCVTHKFEDKNNENYVQCTFTIPRKHQNPQVSVGSKKYRRRSRSLADLDLTLEEKVIMLREEKAMVQRKIQDSILEDRKRRYEIDKNKSEKAEYKSEKAESKTLLWKTLQDLKTRLEGQSERLQSSYQAIQTLRARFTPRRQTLTVMETHV</sequence>
<evidence type="ECO:0000313" key="3">
    <source>
        <dbReference type="Proteomes" id="UP000828390"/>
    </source>
</evidence>
<name>A0A9D4BMY1_DREPO</name>
<dbReference type="EMBL" id="JAIWYP010000014">
    <property type="protein sequence ID" value="KAH3709816.1"/>
    <property type="molecule type" value="Genomic_DNA"/>
</dbReference>
<feature type="region of interest" description="Disordered" evidence="1">
    <location>
        <begin position="324"/>
        <end position="346"/>
    </location>
</feature>
<evidence type="ECO:0000256" key="1">
    <source>
        <dbReference type="SAM" id="MobiDB-lite"/>
    </source>
</evidence>
<evidence type="ECO:0000313" key="2">
    <source>
        <dbReference type="EMBL" id="KAH3709816.1"/>
    </source>
</evidence>